<organism evidence="13">
    <name type="scientific">Amblyomma maculatum</name>
    <name type="common">Gulf Coast tick</name>
    <dbReference type="NCBI Taxonomy" id="34609"/>
    <lineage>
        <taxon>Eukaryota</taxon>
        <taxon>Metazoa</taxon>
        <taxon>Ecdysozoa</taxon>
        <taxon>Arthropoda</taxon>
        <taxon>Chelicerata</taxon>
        <taxon>Arachnida</taxon>
        <taxon>Acari</taxon>
        <taxon>Parasitiformes</taxon>
        <taxon>Ixodida</taxon>
        <taxon>Ixodoidea</taxon>
        <taxon>Ixodidae</taxon>
        <taxon>Amblyomminae</taxon>
        <taxon>Amblyomma</taxon>
    </lineage>
</organism>
<dbReference type="GO" id="GO:0005743">
    <property type="term" value="C:mitochondrial inner membrane"/>
    <property type="evidence" value="ECO:0007669"/>
    <property type="project" value="UniProtKB-SubCell"/>
</dbReference>
<keyword evidence="10" id="KW-0496">Mitochondrion</keyword>
<evidence type="ECO:0000256" key="6">
    <source>
        <dbReference type="ARBA" id="ARBA00022448"/>
    </source>
</evidence>
<evidence type="ECO:0000256" key="12">
    <source>
        <dbReference type="ARBA" id="ARBA00023157"/>
    </source>
</evidence>
<evidence type="ECO:0000256" key="10">
    <source>
        <dbReference type="ARBA" id="ARBA00023128"/>
    </source>
</evidence>
<keyword evidence="12" id="KW-1015">Disulfide bond</keyword>
<keyword evidence="7" id="KW-0679">Respiratory chain</keyword>
<feature type="non-terminal residue" evidence="13">
    <location>
        <position position="1"/>
    </location>
</feature>
<evidence type="ECO:0000256" key="11">
    <source>
        <dbReference type="ARBA" id="ARBA00023136"/>
    </source>
</evidence>
<keyword evidence="9" id="KW-0249">Electron transport</keyword>
<dbReference type="Pfam" id="PF05676">
    <property type="entry name" value="NDUF_B7"/>
    <property type="match status" value="1"/>
</dbReference>
<reference evidence="13" key="1">
    <citation type="journal article" date="2011" name="PLoS ONE">
        <title>A deep insight into the sialotranscriptome of the gulf coast tick, Amblyomma maculatum.</title>
        <authorList>
            <person name="Karim S."/>
            <person name="Singh P."/>
            <person name="Ribeiro J.M."/>
        </authorList>
    </citation>
    <scope>NUCLEOTIDE SEQUENCE</scope>
    <source>
        <tissue evidence="13">Salivary gland</tissue>
    </source>
</reference>
<evidence type="ECO:0000256" key="5">
    <source>
        <dbReference type="ARBA" id="ARBA00018677"/>
    </source>
</evidence>
<evidence type="ECO:0000256" key="7">
    <source>
        <dbReference type="ARBA" id="ARBA00022660"/>
    </source>
</evidence>
<protein>
    <recommendedName>
        <fullName evidence="5">NADH dehydrogenase [ubiquinone] 1 beta subcomplex subunit 7</fullName>
    </recommendedName>
</protein>
<keyword evidence="6" id="KW-0813">Transport</keyword>
<keyword evidence="11" id="KW-0472">Membrane</keyword>
<dbReference type="InterPro" id="IPR008698">
    <property type="entry name" value="NDUB7"/>
</dbReference>
<evidence type="ECO:0000256" key="1">
    <source>
        <dbReference type="ARBA" id="ARBA00003195"/>
    </source>
</evidence>
<dbReference type="PANTHER" id="PTHR20900">
    <property type="entry name" value="NADH:UBIQUINONE OXIDOREDUCTASE B18-LIKE SUBUNIT"/>
    <property type="match status" value="1"/>
</dbReference>
<evidence type="ECO:0000256" key="3">
    <source>
        <dbReference type="ARBA" id="ARBA00004637"/>
    </source>
</evidence>
<comment type="subcellular location">
    <subcellularLocation>
        <location evidence="3">Mitochondrion inner membrane</location>
        <topology evidence="3">Peripheral membrane protein</topology>
    </subcellularLocation>
    <subcellularLocation>
        <location evidence="2">Mitochondrion intermembrane space</location>
    </subcellularLocation>
</comment>
<dbReference type="EMBL" id="JO841836">
    <property type="protein sequence ID" value="AEO33453.1"/>
    <property type="molecule type" value="mRNA"/>
</dbReference>
<dbReference type="PANTHER" id="PTHR20900:SF0">
    <property type="entry name" value="NADH DEHYDROGENASE [UBIQUINONE] 1 BETA SUBCOMPLEX SUBUNIT 7"/>
    <property type="match status" value="1"/>
</dbReference>
<evidence type="ECO:0000313" key="13">
    <source>
        <dbReference type="EMBL" id="AEO33453.1"/>
    </source>
</evidence>
<name>G3MIY5_AMBMU</name>
<sequence>EIAKCGQPKGHRTAQLAQHSTSVGEDAVFGNQLIRIVWGKLILMGQWYGRLSTQNDTAWMTIMEPEKQVFRPQHDPTLGFPNGRKPREMVATEAEMESANIPLEHRNFCAHKLIELRACMKAKLPFVTACGHEKHEYQACMYDDYMIRYKEYERERRLKAREERLAKKNKPLLLE</sequence>
<comment type="function">
    <text evidence="1">Accessory subunit of the mitochondrial membrane respiratory chain NADH dehydrogenase (Complex I), that is believed not to be involved in catalysis. Complex I functions in the transfer of electrons from NADH to the respiratory chain. The immediate electron acceptor for the enzyme is believed to be ubiquinone.</text>
</comment>
<dbReference type="AlphaFoldDB" id="G3MIY5"/>
<evidence type="ECO:0000256" key="4">
    <source>
        <dbReference type="ARBA" id="ARBA00008006"/>
    </source>
</evidence>
<evidence type="ECO:0000256" key="8">
    <source>
        <dbReference type="ARBA" id="ARBA00022792"/>
    </source>
</evidence>
<keyword evidence="8" id="KW-0999">Mitochondrion inner membrane</keyword>
<dbReference type="GO" id="GO:0005758">
    <property type="term" value="C:mitochondrial intermembrane space"/>
    <property type="evidence" value="ECO:0007669"/>
    <property type="project" value="UniProtKB-SubCell"/>
</dbReference>
<accession>G3MIY5</accession>
<evidence type="ECO:0000256" key="9">
    <source>
        <dbReference type="ARBA" id="ARBA00022982"/>
    </source>
</evidence>
<evidence type="ECO:0000256" key="2">
    <source>
        <dbReference type="ARBA" id="ARBA00004569"/>
    </source>
</evidence>
<proteinExistence type="evidence at transcript level"/>
<comment type="similarity">
    <text evidence="4">Belongs to the complex I NDUFB7 subunit family.</text>
</comment>